<sequence>MVLFFLLHLMSFLQVFRFAALSVDPLPVPTLSTDPSYQVYHEGERVALICLAPTKRTIGGFWFFNQSGDQIYQRAPYRHTAAWLQLTAAKASSGEYTCMYWVEDSGQEISSNRSLPLSVKVQDAPMAPILSLDPQQQVYISGDYVKLLCSVPSSPDYVREIQYYGDFGLAISIPVSNIKNYSYSLRITGEEVSGSYSCAYFVFWSRRAVRSEKSRWVHVYVKSKKISWIREIVVGGSFFTINGLIFFFSHCLMKRRDLEERFRME</sequence>
<dbReference type="SUPFAM" id="SSF48726">
    <property type="entry name" value="Immunoglobulin"/>
    <property type="match status" value="2"/>
</dbReference>
<name>A0ABM4F2Q0_9AVES</name>
<keyword evidence="5" id="KW-1185">Reference proteome</keyword>
<keyword evidence="2" id="KW-1133">Transmembrane helix</keyword>
<feature type="transmembrane region" description="Helical" evidence="2">
    <location>
        <begin position="232"/>
        <end position="253"/>
    </location>
</feature>
<evidence type="ECO:0000259" key="4">
    <source>
        <dbReference type="PROSITE" id="PS50835"/>
    </source>
</evidence>
<dbReference type="InterPro" id="IPR050412">
    <property type="entry name" value="Ig-like_Receptors_ImmuneReg"/>
</dbReference>
<keyword evidence="2" id="KW-0812">Transmembrane</keyword>
<dbReference type="PROSITE" id="PS50835">
    <property type="entry name" value="IG_LIKE"/>
    <property type="match status" value="1"/>
</dbReference>
<evidence type="ECO:0000256" key="3">
    <source>
        <dbReference type="SAM" id="SignalP"/>
    </source>
</evidence>
<gene>
    <name evidence="6" type="primary">LOC136993103</name>
</gene>
<keyword evidence="1" id="KW-1015">Disulfide bond</keyword>
<evidence type="ECO:0000313" key="6">
    <source>
        <dbReference type="RefSeq" id="XP_067159218.1"/>
    </source>
</evidence>
<evidence type="ECO:0000256" key="1">
    <source>
        <dbReference type="ARBA" id="ARBA00023157"/>
    </source>
</evidence>
<dbReference type="InterPro" id="IPR036179">
    <property type="entry name" value="Ig-like_dom_sf"/>
</dbReference>
<dbReference type="RefSeq" id="XP_067159218.1">
    <property type="nucleotide sequence ID" value="XM_067303117.1"/>
</dbReference>
<dbReference type="InterPro" id="IPR007110">
    <property type="entry name" value="Ig-like_dom"/>
</dbReference>
<dbReference type="GeneID" id="136993103"/>
<feature type="domain" description="Ig-like" evidence="4">
    <location>
        <begin position="29"/>
        <end position="98"/>
    </location>
</feature>
<dbReference type="SMART" id="SM00409">
    <property type="entry name" value="IG"/>
    <property type="match status" value="2"/>
</dbReference>
<dbReference type="Proteomes" id="UP001652627">
    <property type="component" value="Chromosome 11"/>
</dbReference>
<proteinExistence type="predicted"/>
<evidence type="ECO:0000256" key="2">
    <source>
        <dbReference type="SAM" id="Phobius"/>
    </source>
</evidence>
<protein>
    <recommendedName>
        <fullName evidence="4">Ig-like domain-containing protein</fullName>
    </recommendedName>
</protein>
<dbReference type="InterPro" id="IPR003599">
    <property type="entry name" value="Ig_sub"/>
</dbReference>
<dbReference type="InterPro" id="IPR013783">
    <property type="entry name" value="Ig-like_fold"/>
</dbReference>
<feature type="signal peptide" evidence="3">
    <location>
        <begin position="1"/>
        <end position="25"/>
    </location>
</feature>
<reference evidence="6" key="1">
    <citation type="submission" date="2025-08" db="UniProtKB">
        <authorList>
            <consortium name="RefSeq"/>
        </authorList>
    </citation>
    <scope>IDENTIFICATION</scope>
    <source>
        <tissue evidence="6">Blood</tissue>
    </source>
</reference>
<dbReference type="PANTHER" id="PTHR11738:SF186">
    <property type="entry name" value="OSTEOCLAST-ASSOCIATED IMMUNOGLOBULIN-LIKE RECEPTOR"/>
    <property type="match status" value="1"/>
</dbReference>
<dbReference type="PANTHER" id="PTHR11738">
    <property type="entry name" value="MHC CLASS I NK CELL RECEPTOR"/>
    <property type="match status" value="1"/>
</dbReference>
<keyword evidence="3" id="KW-0732">Signal</keyword>
<evidence type="ECO:0000313" key="5">
    <source>
        <dbReference type="Proteomes" id="UP001652627"/>
    </source>
</evidence>
<organism evidence="5 6">
    <name type="scientific">Apteryx mantelli</name>
    <name type="common">North Island brown kiwi</name>
    <dbReference type="NCBI Taxonomy" id="2696672"/>
    <lineage>
        <taxon>Eukaryota</taxon>
        <taxon>Metazoa</taxon>
        <taxon>Chordata</taxon>
        <taxon>Craniata</taxon>
        <taxon>Vertebrata</taxon>
        <taxon>Euteleostomi</taxon>
        <taxon>Archelosauria</taxon>
        <taxon>Archosauria</taxon>
        <taxon>Dinosauria</taxon>
        <taxon>Saurischia</taxon>
        <taxon>Theropoda</taxon>
        <taxon>Coelurosauria</taxon>
        <taxon>Aves</taxon>
        <taxon>Palaeognathae</taxon>
        <taxon>Apterygiformes</taxon>
        <taxon>Apterygidae</taxon>
        <taxon>Apteryx</taxon>
    </lineage>
</organism>
<dbReference type="Gene3D" id="2.60.40.10">
    <property type="entry name" value="Immunoglobulins"/>
    <property type="match status" value="2"/>
</dbReference>
<feature type="chain" id="PRO_5045275655" description="Ig-like domain-containing protein" evidence="3">
    <location>
        <begin position="26"/>
        <end position="265"/>
    </location>
</feature>
<keyword evidence="2" id="KW-0472">Membrane</keyword>
<accession>A0ABM4F2Q0</accession>